<evidence type="ECO:0000259" key="3">
    <source>
        <dbReference type="Pfam" id="PF16344"/>
    </source>
</evidence>
<organism evidence="4 5">
    <name type="scientific">Olivibacter ginsenosidimutans</name>
    <dbReference type="NCBI Taxonomy" id="1176537"/>
    <lineage>
        <taxon>Bacteria</taxon>
        <taxon>Pseudomonadati</taxon>
        <taxon>Bacteroidota</taxon>
        <taxon>Sphingobacteriia</taxon>
        <taxon>Sphingobacteriales</taxon>
        <taxon>Sphingobacteriaceae</taxon>
        <taxon>Olivibacter</taxon>
    </lineage>
</organism>
<feature type="transmembrane region" description="Helical" evidence="1">
    <location>
        <begin position="70"/>
        <end position="88"/>
    </location>
</feature>
<proteinExistence type="predicted"/>
<comment type="caution">
    <text evidence="4">The sequence shown here is derived from an EMBL/GenBank/DDBJ whole genome shotgun (WGS) entry which is preliminary data.</text>
</comment>
<dbReference type="Pfam" id="PF04773">
    <property type="entry name" value="FecR"/>
    <property type="match status" value="1"/>
</dbReference>
<dbReference type="Pfam" id="PF16344">
    <property type="entry name" value="FecR_C"/>
    <property type="match status" value="1"/>
</dbReference>
<feature type="domain" description="FecR protein" evidence="2">
    <location>
        <begin position="166"/>
        <end position="264"/>
    </location>
</feature>
<dbReference type="Gene3D" id="2.60.120.1440">
    <property type="match status" value="1"/>
</dbReference>
<keyword evidence="1" id="KW-0812">Transmembrane</keyword>
<feature type="domain" description="Protein FecR C-terminal" evidence="3">
    <location>
        <begin position="308"/>
        <end position="374"/>
    </location>
</feature>
<evidence type="ECO:0000313" key="4">
    <source>
        <dbReference type="EMBL" id="GAA4792166.1"/>
    </source>
</evidence>
<accession>A0ABP9B8E8</accession>
<reference evidence="5" key="1">
    <citation type="journal article" date="2019" name="Int. J. Syst. Evol. Microbiol.">
        <title>The Global Catalogue of Microorganisms (GCM) 10K type strain sequencing project: providing services to taxonomists for standard genome sequencing and annotation.</title>
        <authorList>
            <consortium name="The Broad Institute Genomics Platform"/>
            <consortium name="The Broad Institute Genome Sequencing Center for Infectious Disease"/>
            <person name="Wu L."/>
            <person name="Ma J."/>
        </authorList>
    </citation>
    <scope>NUCLEOTIDE SEQUENCE [LARGE SCALE GENOMIC DNA]</scope>
    <source>
        <strain evidence="5">JCM 18200</strain>
    </source>
</reference>
<protein>
    <submittedName>
        <fullName evidence="4">DUF4974 domain-containing protein</fullName>
    </submittedName>
</protein>
<keyword evidence="5" id="KW-1185">Reference proteome</keyword>
<dbReference type="InterPro" id="IPR032508">
    <property type="entry name" value="FecR_C"/>
</dbReference>
<keyword evidence="1" id="KW-0472">Membrane</keyword>
<dbReference type="RefSeq" id="WP_345231644.1">
    <property type="nucleotide sequence ID" value="NZ_BAABIQ010000031.1"/>
</dbReference>
<evidence type="ECO:0000256" key="1">
    <source>
        <dbReference type="SAM" id="Phobius"/>
    </source>
</evidence>
<sequence length="382" mass="43139">MDASVLLKKYEEGRCTPDELALLESWYLNYREQPAGTFHEMAKEEAIAAIHTYLHEYINKKQKKRTYWRYYAAASIIALLGVGSWWFFPNKIKTDSTYATTILTKVAGQKQAYLTLDNGKRILLDAHKPERITQESGLSISKADSSILVYDAHQGLTKNEGSAYHTITTPKGATFAVQLSDGTKVWLNTHSSLRFPTQFSTNRMVELRGEAYFEVNKSAAHPFQIAIHQDDSAPFLVEVLGTTLNVHAYTEETFVKTTLISGKIRTGWQAAKEHILVKPRQQVISAHGQMQLKTVDIDQELAWKSGSFAFDNTDIHEVMEQLSRWYNVRISYSGTEHHETFTGYISRSIPLGDALAMLEKGGGVSFTLSDNHIQVHFLTNPE</sequence>
<evidence type="ECO:0000313" key="5">
    <source>
        <dbReference type="Proteomes" id="UP001501411"/>
    </source>
</evidence>
<dbReference type="Gene3D" id="3.55.50.30">
    <property type="match status" value="1"/>
</dbReference>
<gene>
    <name evidence="4" type="ORF">GCM10023231_20170</name>
</gene>
<evidence type="ECO:0000259" key="2">
    <source>
        <dbReference type="Pfam" id="PF04773"/>
    </source>
</evidence>
<dbReference type="InterPro" id="IPR006860">
    <property type="entry name" value="FecR"/>
</dbReference>
<dbReference type="PANTHER" id="PTHR30273">
    <property type="entry name" value="PERIPLASMIC SIGNAL SENSOR AND SIGMA FACTOR ACTIVATOR FECR-RELATED"/>
    <property type="match status" value="1"/>
</dbReference>
<dbReference type="InterPro" id="IPR012373">
    <property type="entry name" value="Ferrdict_sens_TM"/>
</dbReference>
<name>A0ABP9B8E8_9SPHI</name>
<dbReference type="PIRSF" id="PIRSF018266">
    <property type="entry name" value="FecR"/>
    <property type="match status" value="1"/>
</dbReference>
<dbReference type="PANTHER" id="PTHR30273:SF2">
    <property type="entry name" value="PROTEIN FECR"/>
    <property type="match status" value="1"/>
</dbReference>
<dbReference type="EMBL" id="BAABIQ010000031">
    <property type="protein sequence ID" value="GAA4792166.1"/>
    <property type="molecule type" value="Genomic_DNA"/>
</dbReference>
<dbReference type="Proteomes" id="UP001501411">
    <property type="component" value="Unassembled WGS sequence"/>
</dbReference>
<keyword evidence="1" id="KW-1133">Transmembrane helix</keyword>